<dbReference type="Proteomes" id="UP001238179">
    <property type="component" value="Chromosome"/>
</dbReference>
<dbReference type="KEGG" id="msil:METEAL_13580"/>
<organism evidence="2 3">
    <name type="scientific">Mesoterricola silvestris</name>
    <dbReference type="NCBI Taxonomy" id="2927979"/>
    <lineage>
        <taxon>Bacteria</taxon>
        <taxon>Pseudomonadati</taxon>
        <taxon>Acidobacteriota</taxon>
        <taxon>Holophagae</taxon>
        <taxon>Holophagales</taxon>
        <taxon>Holophagaceae</taxon>
        <taxon>Mesoterricola</taxon>
    </lineage>
</organism>
<reference evidence="3" key="1">
    <citation type="journal article" date="2023" name="Int. J. Syst. Evol. Microbiol.">
        <title>Mesoterricola silvestris gen. nov., sp. nov., Mesoterricola sediminis sp. nov., Geothrix oryzae sp. nov., Geothrix edaphica sp. nov., Geothrix rubra sp. nov., and Geothrix limicola sp. nov., six novel members of Acidobacteriota isolated from soils.</title>
        <authorList>
            <person name="Itoh H."/>
            <person name="Sugisawa Y."/>
            <person name="Mise K."/>
            <person name="Xu Z."/>
            <person name="Kuniyasu M."/>
            <person name="Ushijima N."/>
            <person name="Kawano K."/>
            <person name="Kobayashi E."/>
            <person name="Shiratori Y."/>
            <person name="Masuda Y."/>
            <person name="Senoo K."/>
        </authorList>
    </citation>
    <scope>NUCLEOTIDE SEQUENCE [LARGE SCALE GENOMIC DNA]</scope>
    <source>
        <strain evidence="3">W79</strain>
    </source>
</reference>
<sequence length="147" mass="15978">MEEPRRPGIVVHGLWFLTPGEALEALRQGALLVDLRSDELIEMKVFDVSDLLHIPHTALAERLSELPTDRLLILADSSGVYTRGAAATLRTAGLEHIACLNGGMLAWDQAGMPLNTDPAALLHGECACVMRSGRNRLPHPTTPKVTR</sequence>
<dbReference type="Pfam" id="PF00581">
    <property type="entry name" value="Rhodanese"/>
    <property type="match status" value="1"/>
</dbReference>
<dbReference type="SUPFAM" id="SSF52821">
    <property type="entry name" value="Rhodanese/Cell cycle control phosphatase"/>
    <property type="match status" value="1"/>
</dbReference>
<gene>
    <name evidence="2" type="ORF">METEAL_13580</name>
</gene>
<dbReference type="CDD" id="cd00158">
    <property type="entry name" value="RHOD"/>
    <property type="match status" value="1"/>
</dbReference>
<evidence type="ECO:0000259" key="1">
    <source>
        <dbReference type="PROSITE" id="PS50206"/>
    </source>
</evidence>
<dbReference type="EMBL" id="AP027080">
    <property type="protein sequence ID" value="BDU72184.1"/>
    <property type="molecule type" value="Genomic_DNA"/>
</dbReference>
<keyword evidence="3" id="KW-1185">Reference proteome</keyword>
<dbReference type="InterPro" id="IPR001763">
    <property type="entry name" value="Rhodanese-like_dom"/>
</dbReference>
<accession>A0AA48K7R9</accession>
<dbReference type="InterPro" id="IPR036873">
    <property type="entry name" value="Rhodanese-like_dom_sf"/>
</dbReference>
<dbReference type="RefSeq" id="WP_316415093.1">
    <property type="nucleotide sequence ID" value="NZ_AP027080.1"/>
</dbReference>
<dbReference type="InterPro" id="IPR050229">
    <property type="entry name" value="GlpE_sulfurtransferase"/>
</dbReference>
<evidence type="ECO:0000313" key="3">
    <source>
        <dbReference type="Proteomes" id="UP001238179"/>
    </source>
</evidence>
<protein>
    <recommendedName>
        <fullName evidence="1">Rhodanese domain-containing protein</fullName>
    </recommendedName>
</protein>
<dbReference type="Gene3D" id="3.40.250.10">
    <property type="entry name" value="Rhodanese-like domain"/>
    <property type="match status" value="1"/>
</dbReference>
<dbReference type="PANTHER" id="PTHR43031">
    <property type="entry name" value="FAD-DEPENDENT OXIDOREDUCTASE"/>
    <property type="match status" value="1"/>
</dbReference>
<dbReference type="PROSITE" id="PS50206">
    <property type="entry name" value="RHODANESE_3"/>
    <property type="match status" value="1"/>
</dbReference>
<dbReference type="PANTHER" id="PTHR43031:SF1">
    <property type="entry name" value="PYRIDINE NUCLEOTIDE-DISULPHIDE OXIDOREDUCTASE"/>
    <property type="match status" value="1"/>
</dbReference>
<name>A0AA48K7R9_9BACT</name>
<dbReference type="SMART" id="SM00450">
    <property type="entry name" value="RHOD"/>
    <property type="match status" value="1"/>
</dbReference>
<feature type="domain" description="Rhodanese" evidence="1">
    <location>
        <begin position="26"/>
        <end position="116"/>
    </location>
</feature>
<evidence type="ECO:0000313" key="2">
    <source>
        <dbReference type="EMBL" id="BDU72184.1"/>
    </source>
</evidence>
<dbReference type="AlphaFoldDB" id="A0AA48K7R9"/>
<proteinExistence type="predicted"/>